<dbReference type="HAMAP" id="MF_01384">
    <property type="entry name" value="UreD"/>
    <property type="match status" value="1"/>
</dbReference>
<dbReference type="RefSeq" id="WP_169626545.1">
    <property type="nucleotide sequence ID" value="NZ_JABBNT010000005.1"/>
</dbReference>
<comment type="subcellular location">
    <subcellularLocation>
        <location evidence="3">Cytoplasm</location>
    </subcellularLocation>
</comment>
<dbReference type="GO" id="GO:0016151">
    <property type="term" value="F:nickel cation binding"/>
    <property type="evidence" value="ECO:0007669"/>
    <property type="project" value="UniProtKB-UniRule"/>
</dbReference>
<evidence type="ECO:0000313" key="4">
    <source>
        <dbReference type="EMBL" id="NMM46169.1"/>
    </source>
</evidence>
<dbReference type="InterPro" id="IPR002669">
    <property type="entry name" value="UreD"/>
</dbReference>
<name>A0A7Y0E2T8_9PROT</name>
<comment type="similarity">
    <text evidence="1 3">Belongs to the UreD family.</text>
</comment>
<protein>
    <recommendedName>
        <fullName evidence="3">Urease accessory protein UreD</fullName>
    </recommendedName>
</protein>
<evidence type="ECO:0000256" key="3">
    <source>
        <dbReference type="HAMAP-Rule" id="MF_01384"/>
    </source>
</evidence>
<keyword evidence="5" id="KW-1185">Reference proteome</keyword>
<keyword evidence="2 3" id="KW-0143">Chaperone</keyword>
<evidence type="ECO:0000256" key="2">
    <source>
        <dbReference type="ARBA" id="ARBA00023186"/>
    </source>
</evidence>
<evidence type="ECO:0000313" key="5">
    <source>
        <dbReference type="Proteomes" id="UP000539372"/>
    </source>
</evidence>
<dbReference type="EMBL" id="JABBNT010000005">
    <property type="protein sequence ID" value="NMM46169.1"/>
    <property type="molecule type" value="Genomic_DNA"/>
</dbReference>
<sequence>MYDGTLQSNLDAPPALQRAKGVIRLDAVTRAGKSRLGNLYQSGCGKVRFPRIYDHSMMEAVIINTAGGLTGGDRFDVTAGVGPDAALRLSGQACERLYRRRDGQACMETRLSAADNADLHWLPQETILFDGSALSRRLFVDLAVGARFIGLEATVFGRAAMGETSISARFRESWRLRIDGKLVYADEAGLDGDLTATLSRATATLGATCTVGCAYVGPDPEAFRDLLRAEVPPQDGLDWGCSLRRGVLVCRAVAEASGPLRLWIADIYRILSGGLSLPRPWYC</sequence>
<proteinExistence type="inferred from homology"/>
<reference evidence="4 5" key="1">
    <citation type="submission" date="2020-04" db="EMBL/GenBank/DDBJ databases">
        <title>Rhodospirillaceae bacterium KN72 isolated from deep sea.</title>
        <authorList>
            <person name="Zhang D.-C."/>
        </authorList>
    </citation>
    <scope>NUCLEOTIDE SEQUENCE [LARGE SCALE GENOMIC DNA]</scope>
    <source>
        <strain evidence="4 5">KN72</strain>
    </source>
</reference>
<organism evidence="4 5">
    <name type="scientific">Pacificispira spongiicola</name>
    <dbReference type="NCBI Taxonomy" id="2729598"/>
    <lineage>
        <taxon>Bacteria</taxon>
        <taxon>Pseudomonadati</taxon>
        <taxon>Pseudomonadota</taxon>
        <taxon>Alphaproteobacteria</taxon>
        <taxon>Rhodospirillales</taxon>
        <taxon>Rhodospirillaceae</taxon>
        <taxon>Pacificispira</taxon>
    </lineage>
</organism>
<accession>A0A7Y0E2T8</accession>
<evidence type="ECO:0000256" key="1">
    <source>
        <dbReference type="ARBA" id="ARBA00007177"/>
    </source>
</evidence>
<comment type="function">
    <text evidence="3">Required for maturation of urease via the functional incorporation of the urease nickel metallocenter.</text>
</comment>
<dbReference type="GO" id="GO:0005737">
    <property type="term" value="C:cytoplasm"/>
    <property type="evidence" value="ECO:0007669"/>
    <property type="project" value="UniProtKB-SubCell"/>
</dbReference>
<keyword evidence="3" id="KW-0996">Nickel insertion</keyword>
<comment type="subunit">
    <text evidence="3">UreD, UreF and UreG form a complex that acts as a GTP-hydrolysis-dependent molecular chaperone, activating the urease apoprotein by helping to assemble the nickel containing metallocenter of UreC. The UreE protein probably delivers the nickel.</text>
</comment>
<gene>
    <name evidence="3" type="primary">ureD</name>
    <name evidence="4" type="ORF">HH303_16880</name>
</gene>
<dbReference type="PANTHER" id="PTHR33643">
    <property type="entry name" value="UREASE ACCESSORY PROTEIN D"/>
    <property type="match status" value="1"/>
</dbReference>
<dbReference type="AlphaFoldDB" id="A0A7Y0E2T8"/>
<dbReference type="PANTHER" id="PTHR33643:SF1">
    <property type="entry name" value="UREASE ACCESSORY PROTEIN D"/>
    <property type="match status" value="1"/>
</dbReference>
<dbReference type="Proteomes" id="UP000539372">
    <property type="component" value="Unassembled WGS sequence"/>
</dbReference>
<dbReference type="Pfam" id="PF01774">
    <property type="entry name" value="UreD"/>
    <property type="match status" value="1"/>
</dbReference>
<keyword evidence="3" id="KW-0963">Cytoplasm</keyword>
<comment type="caution">
    <text evidence="4">The sequence shown here is derived from an EMBL/GenBank/DDBJ whole genome shotgun (WGS) entry which is preliminary data.</text>
</comment>